<dbReference type="InterPro" id="IPR037523">
    <property type="entry name" value="VOC_core"/>
</dbReference>
<dbReference type="Gene3D" id="1.20.120.450">
    <property type="entry name" value="dinb family like domain"/>
    <property type="match status" value="1"/>
</dbReference>
<feature type="domain" description="VOC" evidence="1">
    <location>
        <begin position="1"/>
        <end position="137"/>
    </location>
</feature>
<dbReference type="Pfam" id="PF00903">
    <property type="entry name" value="Glyoxalase"/>
    <property type="match status" value="1"/>
</dbReference>
<dbReference type="InterPro" id="IPR029068">
    <property type="entry name" value="Glyas_Bleomycin-R_OHBP_Dase"/>
</dbReference>
<protein>
    <recommendedName>
        <fullName evidence="1">VOC domain-containing protein</fullName>
    </recommendedName>
</protein>
<dbReference type="EMBL" id="WTUZ01000014">
    <property type="protein sequence ID" value="MZQ82415.1"/>
    <property type="molecule type" value="Genomic_DNA"/>
</dbReference>
<dbReference type="RefSeq" id="WP_161406638.1">
    <property type="nucleotide sequence ID" value="NZ_WTUZ01000014.1"/>
</dbReference>
<organism evidence="2 3">
    <name type="scientific">Paenibacillus silvestris</name>
    <dbReference type="NCBI Taxonomy" id="2606219"/>
    <lineage>
        <taxon>Bacteria</taxon>
        <taxon>Bacillati</taxon>
        <taxon>Bacillota</taxon>
        <taxon>Bacilli</taxon>
        <taxon>Bacillales</taxon>
        <taxon>Paenibacillaceae</taxon>
        <taxon>Paenibacillus</taxon>
    </lineage>
</organism>
<gene>
    <name evidence="2" type="ORF">GQF01_09875</name>
</gene>
<sequence length="294" mass="33116">MEHNGAKLLLQVDDLQASIAFYTKQLGWELLERAASGPVALLRITTDYDVVLIQQKEPSAQLVTEEQTELLVGWLQSKHTSPKKGDLIYVGVTSVNAVELNLQAKGCKELRKEENPGHIRKLFVSDINGHTFVYWEELAATHAEIVEMYEAGTDELENAIAGLTEEQLSFAQAPGKWSIREQTLHLIDLELVTLHKVKFALAEPGRSYQGNSFSQDDWSAGLDYRNRPIHAEVQLFRAMRQHILGLCEHLPNALERTVTSKNREESVAQLLKMMAGHANHHIRAVNQIRELHGC</sequence>
<dbReference type="AlphaFoldDB" id="A0A6L8UWF3"/>
<comment type="caution">
    <text evidence="2">The sequence shown here is derived from an EMBL/GenBank/DDBJ whole genome shotgun (WGS) entry which is preliminary data.</text>
</comment>
<dbReference type="CDD" id="cd06587">
    <property type="entry name" value="VOC"/>
    <property type="match status" value="1"/>
</dbReference>
<proteinExistence type="predicted"/>
<keyword evidence="3" id="KW-1185">Reference proteome</keyword>
<dbReference type="PROSITE" id="PS51819">
    <property type="entry name" value="VOC"/>
    <property type="match status" value="1"/>
</dbReference>
<dbReference type="Proteomes" id="UP000481087">
    <property type="component" value="Unassembled WGS sequence"/>
</dbReference>
<dbReference type="SUPFAM" id="SSF109854">
    <property type="entry name" value="DinB/YfiT-like putative metalloenzymes"/>
    <property type="match status" value="1"/>
</dbReference>
<evidence type="ECO:0000313" key="2">
    <source>
        <dbReference type="EMBL" id="MZQ82415.1"/>
    </source>
</evidence>
<dbReference type="Gene3D" id="3.10.180.10">
    <property type="entry name" value="2,3-Dihydroxybiphenyl 1,2-Dioxygenase, domain 1"/>
    <property type="match status" value="1"/>
</dbReference>
<dbReference type="InterPro" id="IPR024775">
    <property type="entry name" value="DinB-like"/>
</dbReference>
<name>A0A6L8UWF3_9BACL</name>
<accession>A0A6L8UWF3</accession>
<dbReference type="Pfam" id="PF12867">
    <property type="entry name" value="DinB_2"/>
    <property type="match status" value="1"/>
</dbReference>
<dbReference type="InterPro" id="IPR004360">
    <property type="entry name" value="Glyas_Fos-R_dOase_dom"/>
</dbReference>
<reference evidence="2 3" key="1">
    <citation type="submission" date="2019-12" db="EMBL/GenBank/DDBJ databases">
        <title>Paenibacillus sp. nov. sp. isolated from soil.</title>
        <authorList>
            <person name="Kim J."/>
            <person name="Jeong S.E."/>
            <person name="Jung H.S."/>
            <person name="Jeon C.O."/>
        </authorList>
    </citation>
    <scope>NUCLEOTIDE SEQUENCE [LARGE SCALE GENOMIC DNA]</scope>
    <source>
        <strain evidence="2 3">5J-6</strain>
    </source>
</reference>
<dbReference type="InterPro" id="IPR034660">
    <property type="entry name" value="DinB/YfiT-like"/>
</dbReference>
<evidence type="ECO:0000313" key="3">
    <source>
        <dbReference type="Proteomes" id="UP000481087"/>
    </source>
</evidence>
<dbReference type="SUPFAM" id="SSF54593">
    <property type="entry name" value="Glyoxalase/Bleomycin resistance protein/Dihydroxybiphenyl dioxygenase"/>
    <property type="match status" value="1"/>
</dbReference>
<evidence type="ECO:0000259" key="1">
    <source>
        <dbReference type="PROSITE" id="PS51819"/>
    </source>
</evidence>